<protein>
    <submittedName>
        <fullName evidence="3">Uncharacterized protein</fullName>
    </submittedName>
</protein>
<evidence type="ECO:0000313" key="3">
    <source>
        <dbReference type="EMBL" id="TNN53665.1"/>
    </source>
</evidence>
<feature type="chain" id="PRO_5021343167" evidence="2">
    <location>
        <begin position="18"/>
        <end position="120"/>
    </location>
</feature>
<evidence type="ECO:0000256" key="2">
    <source>
        <dbReference type="SAM" id="SignalP"/>
    </source>
</evidence>
<reference evidence="3 4" key="1">
    <citation type="submission" date="2019-03" db="EMBL/GenBank/DDBJ databases">
        <title>First draft genome of Liparis tanakae, snailfish: a comprehensive survey of snailfish specific genes.</title>
        <authorList>
            <person name="Kim W."/>
            <person name="Song I."/>
            <person name="Jeong J.-H."/>
            <person name="Kim D."/>
            <person name="Kim S."/>
            <person name="Ryu S."/>
            <person name="Song J.Y."/>
            <person name="Lee S.K."/>
        </authorList>
    </citation>
    <scope>NUCLEOTIDE SEQUENCE [LARGE SCALE GENOMIC DNA]</scope>
    <source>
        <tissue evidence="3">Muscle</tissue>
    </source>
</reference>
<keyword evidence="2" id="KW-0732">Signal</keyword>
<organism evidence="3 4">
    <name type="scientific">Liparis tanakae</name>
    <name type="common">Tanaka's snailfish</name>
    <dbReference type="NCBI Taxonomy" id="230148"/>
    <lineage>
        <taxon>Eukaryota</taxon>
        <taxon>Metazoa</taxon>
        <taxon>Chordata</taxon>
        <taxon>Craniata</taxon>
        <taxon>Vertebrata</taxon>
        <taxon>Euteleostomi</taxon>
        <taxon>Actinopterygii</taxon>
        <taxon>Neopterygii</taxon>
        <taxon>Teleostei</taxon>
        <taxon>Neoteleostei</taxon>
        <taxon>Acanthomorphata</taxon>
        <taxon>Eupercaria</taxon>
        <taxon>Perciformes</taxon>
        <taxon>Cottioidei</taxon>
        <taxon>Cottales</taxon>
        <taxon>Liparidae</taxon>
        <taxon>Liparis</taxon>
    </lineage>
</organism>
<feature type="compositionally biased region" description="Low complexity" evidence="1">
    <location>
        <begin position="49"/>
        <end position="58"/>
    </location>
</feature>
<sequence>MAVCRLCKVAVFAAVSALRLQQRAVPLPLCRCRAGLSAGSDVTPPPSAGPGSSARDAGTCLEEHAGMSQPSPVLSPLRLYHSPPPGRHHSGCKASALQPRTSFLYDPVKPDDRRLTEIEM</sequence>
<feature type="region of interest" description="Disordered" evidence="1">
    <location>
        <begin position="36"/>
        <end position="95"/>
    </location>
</feature>
<gene>
    <name evidence="3" type="ORF">EYF80_036131</name>
</gene>
<dbReference type="AlphaFoldDB" id="A0A4Z2GK73"/>
<comment type="caution">
    <text evidence="3">The sequence shown here is derived from an EMBL/GenBank/DDBJ whole genome shotgun (WGS) entry which is preliminary data.</text>
</comment>
<feature type="signal peptide" evidence="2">
    <location>
        <begin position="1"/>
        <end position="17"/>
    </location>
</feature>
<dbReference type="Proteomes" id="UP000314294">
    <property type="component" value="Unassembled WGS sequence"/>
</dbReference>
<keyword evidence="4" id="KW-1185">Reference proteome</keyword>
<evidence type="ECO:0000256" key="1">
    <source>
        <dbReference type="SAM" id="MobiDB-lite"/>
    </source>
</evidence>
<dbReference type="EMBL" id="SRLO01000509">
    <property type="protein sequence ID" value="TNN53665.1"/>
    <property type="molecule type" value="Genomic_DNA"/>
</dbReference>
<name>A0A4Z2GK73_9TELE</name>
<proteinExistence type="predicted"/>
<evidence type="ECO:0000313" key="4">
    <source>
        <dbReference type="Proteomes" id="UP000314294"/>
    </source>
</evidence>
<accession>A0A4Z2GK73</accession>